<feature type="compositionally biased region" description="Low complexity" evidence="2">
    <location>
        <begin position="50"/>
        <end position="67"/>
    </location>
</feature>
<protein>
    <submittedName>
        <fullName evidence="4">Ankyrin repeat domain-containing protein 53</fullName>
    </submittedName>
</protein>
<feature type="repeat" description="ANK" evidence="1">
    <location>
        <begin position="258"/>
        <end position="294"/>
    </location>
</feature>
<dbReference type="Pfam" id="PF13637">
    <property type="entry name" value="Ank_4"/>
    <property type="match status" value="1"/>
</dbReference>
<proteinExistence type="predicted"/>
<evidence type="ECO:0000256" key="1">
    <source>
        <dbReference type="PROSITE-ProRule" id="PRU00023"/>
    </source>
</evidence>
<dbReference type="GeneID" id="103008240"/>
<feature type="repeat" description="ANK" evidence="1">
    <location>
        <begin position="295"/>
        <end position="327"/>
    </location>
</feature>
<dbReference type="PANTHER" id="PTHR24160:SF1">
    <property type="entry name" value="ANKYRIN REPEAT DOMAIN-CONTAINING PROTEIN 53"/>
    <property type="match status" value="1"/>
</dbReference>
<keyword evidence="3" id="KW-1185">Reference proteome</keyword>
<evidence type="ECO:0000313" key="3">
    <source>
        <dbReference type="Proteomes" id="UP001652580"/>
    </source>
</evidence>
<name>A0ABM3UK15_BALAC</name>
<dbReference type="Pfam" id="PF12796">
    <property type="entry name" value="Ank_2"/>
    <property type="match status" value="1"/>
</dbReference>
<dbReference type="InterPro" id="IPR036770">
    <property type="entry name" value="Ankyrin_rpt-contain_sf"/>
</dbReference>
<dbReference type="PANTHER" id="PTHR24160">
    <property type="entry name" value="ANKYRIN REPEAT DOMAIN-CONTAINING PROTEIN 53"/>
    <property type="match status" value="1"/>
</dbReference>
<dbReference type="Proteomes" id="UP001652580">
    <property type="component" value="Chromosome 12"/>
</dbReference>
<feature type="compositionally biased region" description="Basic and acidic residues" evidence="2">
    <location>
        <begin position="40"/>
        <end position="49"/>
    </location>
</feature>
<dbReference type="RefSeq" id="XP_057414674.1">
    <property type="nucleotide sequence ID" value="XM_057558691.1"/>
</dbReference>
<evidence type="ECO:0000313" key="4">
    <source>
        <dbReference type="RefSeq" id="XP_057414674.1"/>
    </source>
</evidence>
<feature type="region of interest" description="Disordered" evidence="2">
    <location>
        <begin position="412"/>
        <end position="443"/>
    </location>
</feature>
<sequence>MPSLQDDWAAGVGWQAGRRRGRGGERGRHRDPRPRAPARPPERELEPRRAGGTPRAAAPLRGRPHAAGGAGVGQLRRLGGPAAQVGLGAGVRASGRGKSLGAPGAAGCEAAGVGRVRLASCEVPGALDDGRVPIALPRSAPWPGLQKGLRARGGLARAGPAGRRCPAHSRLPPRACSSSVSLAEVWDQRAIGRYHELFAASLGNLEWLRFCLNRHRGEIPADDKGFTAIHFAAQSGRLACLQVLVEEYKFPADLPTNDGQTPLHLVMHSDNKTMALPCIHYLIKQGAALNTQTCNGSTPLHLAAREGLLSCVKVLVQKGANVHAQDARGCKPIDYCKIWNHRICARFLKDAMWQQDKKDFAHEMAKLKRLKKQLALTEEDCLTEYQKEQQILREADFKKWLHRKLLPQGQSLIRNTQGAPRPPPQATVLSKTPKHRAPGPLKSVYPSREARLRQTLQPSQPSVMPIPTCKQPMVRRPKVWNLSNNPVRSPTAQIGYPQGIRLGVHPDPRPEHDFRCFLEVRSDGHGGALLRTVAGHQVAPVPRLPLEVIIRELYPSVQPCRMKVPQGFCSVTMREVPRKRRLGDGAFWTDTLSMNLRETFDEGFLAAVRAHQGLPALPSPKPPHT</sequence>
<dbReference type="SUPFAM" id="SSF48403">
    <property type="entry name" value="Ankyrin repeat"/>
    <property type="match status" value="1"/>
</dbReference>
<keyword evidence="1" id="KW-0040">ANK repeat</keyword>
<dbReference type="PROSITE" id="PS50088">
    <property type="entry name" value="ANK_REPEAT"/>
    <property type="match status" value="2"/>
</dbReference>
<dbReference type="SMART" id="SM00248">
    <property type="entry name" value="ANK"/>
    <property type="match status" value="3"/>
</dbReference>
<dbReference type="InterPro" id="IPR002110">
    <property type="entry name" value="Ankyrin_rpt"/>
</dbReference>
<dbReference type="InterPro" id="IPR042335">
    <property type="entry name" value="ANKRD53"/>
</dbReference>
<feature type="region of interest" description="Disordered" evidence="2">
    <location>
        <begin position="1"/>
        <end position="75"/>
    </location>
</feature>
<dbReference type="PRINTS" id="PR01415">
    <property type="entry name" value="ANKYRIN"/>
</dbReference>
<reference evidence="4" key="1">
    <citation type="submission" date="2025-08" db="UniProtKB">
        <authorList>
            <consortium name="RefSeq"/>
        </authorList>
    </citation>
    <scope>IDENTIFICATION</scope>
</reference>
<gene>
    <name evidence="4" type="primary">ANKRD53</name>
</gene>
<dbReference type="PROSITE" id="PS50297">
    <property type="entry name" value="ANK_REP_REGION"/>
    <property type="match status" value="2"/>
</dbReference>
<organism evidence="3 4">
    <name type="scientific">Balaenoptera acutorostrata</name>
    <name type="common">Common minke whale</name>
    <name type="synonym">Balaena rostrata</name>
    <dbReference type="NCBI Taxonomy" id="9767"/>
    <lineage>
        <taxon>Eukaryota</taxon>
        <taxon>Metazoa</taxon>
        <taxon>Chordata</taxon>
        <taxon>Craniata</taxon>
        <taxon>Vertebrata</taxon>
        <taxon>Euteleostomi</taxon>
        <taxon>Mammalia</taxon>
        <taxon>Eutheria</taxon>
        <taxon>Laurasiatheria</taxon>
        <taxon>Artiodactyla</taxon>
        <taxon>Whippomorpha</taxon>
        <taxon>Cetacea</taxon>
        <taxon>Mysticeti</taxon>
        <taxon>Balaenopteridae</taxon>
        <taxon>Balaenoptera</taxon>
    </lineage>
</organism>
<accession>A0ABM3UK15</accession>
<evidence type="ECO:0000256" key="2">
    <source>
        <dbReference type="SAM" id="MobiDB-lite"/>
    </source>
</evidence>
<dbReference type="Gene3D" id="1.25.40.20">
    <property type="entry name" value="Ankyrin repeat-containing domain"/>
    <property type="match status" value="2"/>
</dbReference>